<dbReference type="Gene3D" id="1.10.8.640">
    <property type="entry name" value="Cytochrome C biogenesis protein"/>
    <property type="match status" value="1"/>
</dbReference>
<accession>A0A494RJN4</accession>
<keyword evidence="7" id="KW-0812">Transmembrane</keyword>
<dbReference type="AlphaFoldDB" id="A0A494RJN4"/>
<protein>
    <recommendedName>
        <fullName evidence="7">Cytochrome c-type biogenesis protein</fullName>
    </recommendedName>
</protein>
<dbReference type="PANTHER" id="PTHR47870:SF1">
    <property type="entry name" value="CYTOCHROME C-TYPE BIOGENESIS PROTEIN CCMH"/>
    <property type="match status" value="1"/>
</dbReference>
<keyword evidence="4 7" id="KW-0732">Signal</keyword>
<sequence>MKRVAALFAAVALASAAAPAVVSSAWAEPPPAPDQALADPAQEARARALFGDIRCVVCQHESIADSPAGIAADLRRLVREQIAAGRTDEEIKADLIRRYGDYVLFQPPVRIGTWVLWFGPFALAAGAGVVLVLRARRRRAGEAAPLTAEEERALAELTEGDEDAFSRS</sequence>
<proteinExistence type="inferred from homology"/>
<keyword evidence="10" id="KW-1185">Reference proteome</keyword>
<dbReference type="InterPro" id="IPR051263">
    <property type="entry name" value="C-type_cytochrome_biogenesis"/>
</dbReference>
<evidence type="ECO:0000313" key="9">
    <source>
        <dbReference type="EMBL" id="AYG94182.1"/>
    </source>
</evidence>
<feature type="signal peptide" evidence="7">
    <location>
        <begin position="1"/>
        <end position="27"/>
    </location>
</feature>
<feature type="chain" id="PRO_5019611564" description="Cytochrome c-type biogenesis protein" evidence="7">
    <location>
        <begin position="28"/>
        <end position="168"/>
    </location>
</feature>
<comment type="function">
    <text evidence="7">Possible subunit of a heme lyase.</text>
</comment>
<dbReference type="Proteomes" id="UP000276984">
    <property type="component" value="Chromosome"/>
</dbReference>
<dbReference type="Pfam" id="PF03918">
    <property type="entry name" value="CcmH"/>
    <property type="match status" value="1"/>
</dbReference>
<evidence type="ECO:0000313" key="10">
    <source>
        <dbReference type="Proteomes" id="UP000276984"/>
    </source>
</evidence>
<evidence type="ECO:0000256" key="6">
    <source>
        <dbReference type="ARBA" id="ARBA00023004"/>
    </source>
</evidence>
<reference evidence="9 10" key="1">
    <citation type="submission" date="2018-10" db="EMBL/GenBank/DDBJ databases">
        <title>Complete genome sequence of Brevundimonas naejangsanensis BRV3.</title>
        <authorList>
            <person name="Berrios L."/>
            <person name="Ely B."/>
        </authorList>
    </citation>
    <scope>NUCLEOTIDE SEQUENCE [LARGE SCALE GENOMIC DNA]</scope>
    <source>
        <strain evidence="9 10">BRV3</strain>
    </source>
</reference>
<dbReference type="OrthoDB" id="9804975at2"/>
<dbReference type="RefSeq" id="WP_121481339.1">
    <property type="nucleotide sequence ID" value="NZ_CP032707.1"/>
</dbReference>
<dbReference type="GO" id="GO:0017004">
    <property type="term" value="P:cytochrome complex assembly"/>
    <property type="evidence" value="ECO:0007669"/>
    <property type="project" value="UniProtKB-KW"/>
</dbReference>
<evidence type="ECO:0000256" key="4">
    <source>
        <dbReference type="ARBA" id="ARBA00022729"/>
    </source>
</evidence>
<dbReference type="PANTHER" id="PTHR47870">
    <property type="entry name" value="CYTOCHROME C-TYPE BIOGENESIS PROTEIN CCMH"/>
    <property type="match status" value="1"/>
</dbReference>
<keyword evidence="7" id="KW-0472">Membrane</keyword>
<keyword evidence="7" id="KW-1133">Transmembrane helix</keyword>
<keyword evidence="2 7" id="KW-0349">Heme</keyword>
<evidence type="ECO:0000256" key="3">
    <source>
        <dbReference type="ARBA" id="ARBA00022723"/>
    </source>
</evidence>
<dbReference type="GO" id="GO:0046872">
    <property type="term" value="F:metal ion binding"/>
    <property type="evidence" value="ECO:0007669"/>
    <property type="project" value="UniProtKB-KW"/>
</dbReference>
<keyword evidence="6 7" id="KW-0408">Iron</keyword>
<evidence type="ECO:0000256" key="5">
    <source>
        <dbReference type="ARBA" id="ARBA00022748"/>
    </source>
</evidence>
<dbReference type="EMBL" id="CP032707">
    <property type="protein sequence ID" value="AYG94182.1"/>
    <property type="molecule type" value="Genomic_DNA"/>
</dbReference>
<comment type="similarity">
    <text evidence="1 7">Belongs to the CcmH/CycL/Ccl2/NrfF family.</text>
</comment>
<evidence type="ECO:0000256" key="2">
    <source>
        <dbReference type="ARBA" id="ARBA00022617"/>
    </source>
</evidence>
<evidence type="ECO:0000256" key="7">
    <source>
        <dbReference type="RuleBase" id="RU364112"/>
    </source>
</evidence>
<keyword evidence="3 7" id="KW-0479">Metal-binding</keyword>
<dbReference type="CDD" id="cd16378">
    <property type="entry name" value="CcmH_N"/>
    <property type="match status" value="1"/>
</dbReference>
<dbReference type="GO" id="GO:0005886">
    <property type="term" value="C:plasma membrane"/>
    <property type="evidence" value="ECO:0007669"/>
    <property type="project" value="TreeGrafter"/>
</dbReference>
<evidence type="ECO:0000256" key="1">
    <source>
        <dbReference type="ARBA" id="ARBA00010342"/>
    </source>
</evidence>
<evidence type="ECO:0000259" key="8">
    <source>
        <dbReference type="Pfam" id="PF03918"/>
    </source>
</evidence>
<dbReference type="InterPro" id="IPR038297">
    <property type="entry name" value="CcmH/CycL/NrfF/Ccl2_sf"/>
</dbReference>
<feature type="transmembrane region" description="Helical" evidence="7">
    <location>
        <begin position="114"/>
        <end position="133"/>
    </location>
</feature>
<gene>
    <name evidence="9" type="ORF">D8I30_02520</name>
</gene>
<keyword evidence="5" id="KW-0201">Cytochrome c-type biogenesis</keyword>
<organism evidence="9 10">
    <name type="scientific">Brevundimonas naejangsanensis</name>
    <dbReference type="NCBI Taxonomy" id="588932"/>
    <lineage>
        <taxon>Bacteria</taxon>
        <taxon>Pseudomonadati</taxon>
        <taxon>Pseudomonadota</taxon>
        <taxon>Alphaproteobacteria</taxon>
        <taxon>Caulobacterales</taxon>
        <taxon>Caulobacteraceae</taxon>
        <taxon>Brevundimonas</taxon>
    </lineage>
</organism>
<name>A0A494RJN4_9CAUL</name>
<feature type="domain" description="CcmH/CycL/Ccl2/NrfF N-terminal" evidence="8">
    <location>
        <begin position="31"/>
        <end position="157"/>
    </location>
</feature>
<dbReference type="InterPro" id="IPR005616">
    <property type="entry name" value="CcmH/CycL/Ccl2/NrfF_N"/>
</dbReference>